<proteinExistence type="inferred from homology"/>
<evidence type="ECO:0000313" key="3">
    <source>
        <dbReference type="EMBL" id="EHL00850.1"/>
    </source>
</evidence>
<dbReference type="GO" id="GO:0016491">
    <property type="term" value="F:oxidoreductase activity"/>
    <property type="evidence" value="ECO:0007669"/>
    <property type="project" value="UniProtKB-KW"/>
</dbReference>
<dbReference type="InterPro" id="IPR002347">
    <property type="entry name" value="SDR_fam"/>
</dbReference>
<dbReference type="Gene3D" id="3.40.50.720">
    <property type="entry name" value="NAD(P)-binding Rossmann-like Domain"/>
    <property type="match status" value="1"/>
</dbReference>
<protein>
    <submittedName>
        <fullName evidence="3">Putative Uncharacterized oxidoreductase T05C12.3</fullName>
    </submittedName>
</protein>
<dbReference type="Proteomes" id="UP000005446">
    <property type="component" value="Unassembled WGS sequence"/>
</dbReference>
<accession>H0EL07</accession>
<dbReference type="OrthoDB" id="5336600at2759"/>
<reference evidence="3 4" key="1">
    <citation type="journal article" date="2012" name="Eukaryot. Cell">
        <title>Genome sequence of the fungus Glarea lozoyensis: the first genome sequence of a species from the Helotiaceae family.</title>
        <authorList>
            <person name="Youssar L."/>
            <person name="Gruening B.A."/>
            <person name="Erxleben A."/>
            <person name="Guenther S."/>
            <person name="Huettel W."/>
        </authorList>
    </citation>
    <scope>NUCLEOTIDE SEQUENCE [LARGE SCALE GENOMIC DNA]</scope>
    <source>
        <strain evidence="4">ATCC 74030 / MF5533</strain>
    </source>
</reference>
<organism evidence="3 4">
    <name type="scientific">Glarea lozoyensis (strain ATCC 74030 / MF5533)</name>
    <dbReference type="NCBI Taxonomy" id="1104152"/>
    <lineage>
        <taxon>Eukaryota</taxon>
        <taxon>Fungi</taxon>
        <taxon>Dikarya</taxon>
        <taxon>Ascomycota</taxon>
        <taxon>Pezizomycotina</taxon>
        <taxon>Leotiomycetes</taxon>
        <taxon>Helotiales</taxon>
        <taxon>Helotiaceae</taxon>
        <taxon>Glarea</taxon>
    </lineage>
</organism>
<evidence type="ECO:0000256" key="2">
    <source>
        <dbReference type="ARBA" id="ARBA00023002"/>
    </source>
</evidence>
<sequence length="230" mass="24189">MAPIVLILGSGPRIGASVATTFASNGYTVVLASRKGTNSTTPEGFLSLSADFNDPSSIPAIFDAVTTKFSSAPSVVIYNAAALTPPSDKDSVFSISATKVAADLNVNTVSPFVAAEQAVKGFQTLGEDVKKTFIYTGNMLNVAVLPVPMMLNLGMGKAASAYWIGVADMTFASKGYRFFYADERSEDGKLKGMALDGPAHGEFYAKLAEHPAGIPWDATFVKGKGHVQFK</sequence>
<dbReference type="PANTHER" id="PTHR43669:SF4">
    <property type="entry name" value="SHORT-CHAIN DEHYDROGENASE"/>
    <property type="match status" value="1"/>
</dbReference>
<comment type="similarity">
    <text evidence="1">Belongs to the short-chain dehydrogenases/reductases (SDR) family.</text>
</comment>
<name>H0EL07_GLAL7</name>
<comment type="caution">
    <text evidence="3">The sequence shown here is derived from an EMBL/GenBank/DDBJ whole genome shotgun (WGS) entry which is preliminary data.</text>
</comment>
<gene>
    <name evidence="3" type="ORF">M7I_3242</name>
</gene>
<dbReference type="SUPFAM" id="SSF51735">
    <property type="entry name" value="NAD(P)-binding Rossmann-fold domains"/>
    <property type="match status" value="1"/>
</dbReference>
<dbReference type="PANTHER" id="PTHR43669">
    <property type="entry name" value="5-KETO-D-GLUCONATE 5-REDUCTASE"/>
    <property type="match status" value="1"/>
</dbReference>
<keyword evidence="4" id="KW-1185">Reference proteome</keyword>
<dbReference type="Pfam" id="PF13561">
    <property type="entry name" value="adh_short_C2"/>
    <property type="match status" value="1"/>
</dbReference>
<dbReference type="EMBL" id="AGUE01000073">
    <property type="protein sequence ID" value="EHL00850.1"/>
    <property type="molecule type" value="Genomic_DNA"/>
</dbReference>
<evidence type="ECO:0000256" key="1">
    <source>
        <dbReference type="ARBA" id="ARBA00006484"/>
    </source>
</evidence>
<dbReference type="InParanoid" id="H0EL07"/>
<dbReference type="InterPro" id="IPR036291">
    <property type="entry name" value="NAD(P)-bd_dom_sf"/>
</dbReference>
<keyword evidence="2" id="KW-0560">Oxidoreductase</keyword>
<evidence type="ECO:0000313" key="4">
    <source>
        <dbReference type="Proteomes" id="UP000005446"/>
    </source>
</evidence>
<dbReference type="AlphaFoldDB" id="H0EL07"/>
<dbReference type="HOGENOM" id="CLU_103010_1_0_1"/>